<reference evidence="1" key="1">
    <citation type="journal article" date="2014" name="Front. Microbiol.">
        <title>High frequency of phylogenetically diverse reductive dehalogenase-homologous genes in deep subseafloor sedimentary metagenomes.</title>
        <authorList>
            <person name="Kawai M."/>
            <person name="Futagami T."/>
            <person name="Toyoda A."/>
            <person name="Takaki Y."/>
            <person name="Nishi S."/>
            <person name="Hori S."/>
            <person name="Arai W."/>
            <person name="Tsubouchi T."/>
            <person name="Morono Y."/>
            <person name="Uchiyama I."/>
            <person name="Ito T."/>
            <person name="Fujiyama A."/>
            <person name="Inagaki F."/>
            <person name="Takami H."/>
        </authorList>
    </citation>
    <scope>NUCLEOTIDE SEQUENCE</scope>
    <source>
        <strain evidence="1">Expedition CK06-06</strain>
    </source>
</reference>
<proteinExistence type="predicted"/>
<accession>X1VGW8</accession>
<comment type="caution">
    <text evidence="1">The sequence shown here is derived from an EMBL/GenBank/DDBJ whole genome shotgun (WGS) entry which is preliminary data.</text>
</comment>
<organism evidence="1">
    <name type="scientific">marine sediment metagenome</name>
    <dbReference type="NCBI Taxonomy" id="412755"/>
    <lineage>
        <taxon>unclassified sequences</taxon>
        <taxon>metagenomes</taxon>
        <taxon>ecological metagenomes</taxon>
    </lineage>
</organism>
<protein>
    <submittedName>
        <fullName evidence="1">Uncharacterized protein</fullName>
    </submittedName>
</protein>
<dbReference type="EMBL" id="BARW01032510">
    <property type="protein sequence ID" value="GAJ13971.1"/>
    <property type="molecule type" value="Genomic_DNA"/>
</dbReference>
<dbReference type="AlphaFoldDB" id="X1VGW8"/>
<gene>
    <name evidence="1" type="ORF">S12H4_51441</name>
</gene>
<sequence>MKGAVNLIPSHIEGAKNVLWGYIEGSIVTLNNAVVATQDFLYTHITEGLAQLQISTQGFIGGAQEYLGGAINTGNALLSGMIESGQTVLMTAFDGMGNAISGIMGGIFSGFGIVDTDALVGAHVSVRGILETTIKTFGLTHSPITPSEAAAFTPSFITQVTSA</sequence>
<evidence type="ECO:0000313" key="1">
    <source>
        <dbReference type="EMBL" id="GAJ13971.1"/>
    </source>
</evidence>
<feature type="non-terminal residue" evidence="1">
    <location>
        <position position="163"/>
    </location>
</feature>
<name>X1VGW8_9ZZZZ</name>